<organism evidence="1 2">
    <name type="scientific">Corynebacterium xerosis</name>
    <dbReference type="NCBI Taxonomy" id="1725"/>
    <lineage>
        <taxon>Bacteria</taxon>
        <taxon>Bacillati</taxon>
        <taxon>Actinomycetota</taxon>
        <taxon>Actinomycetes</taxon>
        <taxon>Mycobacteriales</taxon>
        <taxon>Corynebacteriaceae</taxon>
        <taxon>Corynebacterium</taxon>
    </lineage>
</organism>
<gene>
    <name evidence="1" type="ORF">VVR64_01395</name>
</gene>
<sequence length="217" mass="24243">MTAMIWTLPGELTMGNEDAAIALVNGYYAENDGRVSYSGARFDVLDGGGDREEVRDHFTYADLLSTGLLSTPLKRHSVLTMLGEHLPHLHARAQRLLEQLPTRTDLKNADDSTLAVADELRQTLLKMPGIGPVIASKLMARKRPRLIPIIDSVVTETLHHPGDNQFWARLREYLRTDDLHERLLKIGDESAAPDGTSAIRIFDVIVWMHGKKRTDSP</sequence>
<dbReference type="RefSeq" id="WP_368521911.1">
    <property type="nucleotide sequence ID" value="NZ_JAYWMA010000001.1"/>
</dbReference>
<comment type="caution">
    <text evidence="1">The sequence shown here is derived from an EMBL/GenBank/DDBJ whole genome shotgun (WGS) entry which is preliminary data.</text>
</comment>
<dbReference type="Proteomes" id="UP001558353">
    <property type="component" value="Unassembled WGS sequence"/>
</dbReference>
<keyword evidence="2" id="KW-1185">Reference proteome</keyword>
<evidence type="ECO:0000313" key="1">
    <source>
        <dbReference type="EMBL" id="MEX3527727.1"/>
    </source>
</evidence>
<dbReference type="EMBL" id="JAYWMA010000001">
    <property type="protein sequence ID" value="MEX3527727.1"/>
    <property type="molecule type" value="Genomic_DNA"/>
</dbReference>
<dbReference type="Pfam" id="PF19827">
    <property type="entry name" value="DUF6308"/>
    <property type="match status" value="1"/>
</dbReference>
<proteinExistence type="predicted"/>
<accession>A0ABV3UR09</accession>
<protein>
    <submittedName>
        <fullName evidence="1">DUF6308 family protein</fullName>
    </submittedName>
</protein>
<evidence type="ECO:0000313" key="2">
    <source>
        <dbReference type="Proteomes" id="UP001558353"/>
    </source>
</evidence>
<reference evidence="1 2" key="1">
    <citation type="journal article" date="2024" name="Fungal Genet. Biol.">
        <title>The porcine skin microbiome exhibits broad fungal antagonism.</title>
        <authorList>
            <person name="De La Cruz K.F."/>
            <person name="Townsend E.C."/>
            <person name="Alex Cheong J.Z."/>
            <person name="Salamzade R."/>
            <person name="Liu A."/>
            <person name="Sandstrom S."/>
            <person name="Davila E."/>
            <person name="Huang L."/>
            <person name="Xu K.H."/>
            <person name="Wu S.Y."/>
            <person name="Meudt J.J."/>
            <person name="Shanmuganayagam D."/>
            <person name="Gibson A.L.F."/>
            <person name="Kalan L.R."/>
        </authorList>
    </citation>
    <scope>NUCLEOTIDE SEQUENCE [LARGE SCALE GENOMIC DNA]</scope>
    <source>
        <strain evidence="1 2">LK2569</strain>
    </source>
</reference>
<dbReference type="InterPro" id="IPR046275">
    <property type="entry name" value="DUF6308"/>
</dbReference>
<dbReference type="SUPFAM" id="SSF48150">
    <property type="entry name" value="DNA-glycosylase"/>
    <property type="match status" value="1"/>
</dbReference>
<dbReference type="InterPro" id="IPR011257">
    <property type="entry name" value="DNA_glycosylase"/>
</dbReference>
<name>A0ABV3UR09_9CORY</name>